<evidence type="ECO:0000256" key="9">
    <source>
        <dbReference type="ARBA" id="ARBA00022801"/>
    </source>
</evidence>
<comment type="pathway">
    <text evidence="3 11">Amino-acid biosynthesis; L-histidine biosynthesis; L-histidine from 5-phospho-alpha-D-ribose 1-diphosphate: step 3/9.</text>
</comment>
<evidence type="ECO:0000256" key="11">
    <source>
        <dbReference type="HAMAP-Rule" id="MF_01021"/>
    </source>
</evidence>
<dbReference type="Gene3D" id="4.10.80.70">
    <property type="match status" value="1"/>
</dbReference>
<dbReference type="PANTHER" id="PTHR42945">
    <property type="entry name" value="HISTIDINE BIOSYNTHESIS BIFUNCTIONAL PROTEIN"/>
    <property type="match status" value="1"/>
</dbReference>
<comment type="subcellular location">
    <subcellularLocation>
        <location evidence="11">Cytoplasm</location>
    </subcellularLocation>
</comment>
<keyword evidence="11" id="KW-0460">Magnesium</keyword>
<dbReference type="GO" id="GO:0004635">
    <property type="term" value="F:phosphoribosyl-AMP cyclohydrolase activity"/>
    <property type="evidence" value="ECO:0007669"/>
    <property type="project" value="UniProtKB-UniRule"/>
</dbReference>
<keyword evidence="7 11" id="KW-0963">Cytoplasm</keyword>
<dbReference type="UniPathway" id="UPA00031">
    <property type="reaction ID" value="UER00008"/>
</dbReference>
<feature type="binding site" evidence="11">
    <location>
        <position position="79"/>
    </location>
    <ligand>
        <name>Mg(2+)</name>
        <dbReference type="ChEBI" id="CHEBI:18420"/>
    </ligand>
</feature>
<feature type="binding site" evidence="11">
    <location>
        <position position="77"/>
    </location>
    <ligand>
        <name>Mg(2+)</name>
        <dbReference type="ChEBI" id="CHEBI:18420"/>
    </ligand>
</feature>
<feature type="domain" description="Phosphoribosyl-AMP cyclohydrolase" evidence="12">
    <location>
        <begin position="30"/>
        <end position="103"/>
    </location>
</feature>
<dbReference type="InterPro" id="IPR038019">
    <property type="entry name" value="PRib_AMP_CycHydrolase_sf"/>
</dbReference>
<reference evidence="13 14" key="1">
    <citation type="submission" date="2018-08" db="EMBL/GenBank/DDBJ databases">
        <title>Draft genome of candidate division NPL-UPA2 bacterium Unc8 that adapted to ultra-basic serpentinizing groundwater.</title>
        <authorList>
            <person name="Ishii S."/>
            <person name="Suzuki S."/>
            <person name="Nealson K.H."/>
        </authorList>
    </citation>
    <scope>NUCLEOTIDE SEQUENCE [LARGE SCALE GENOMIC DNA]</scope>
    <source>
        <strain evidence="13">Unc8</strain>
    </source>
</reference>
<dbReference type="EMBL" id="NDHY01000001">
    <property type="protein sequence ID" value="RII01106.1"/>
    <property type="molecule type" value="Genomic_DNA"/>
</dbReference>
<comment type="function">
    <text evidence="11">Catalyzes the hydrolysis of the adenine ring of phosphoribosyl-AMP.</text>
</comment>
<feature type="binding site" evidence="11">
    <location>
        <position position="94"/>
    </location>
    <ligand>
        <name>Zn(2+)</name>
        <dbReference type="ChEBI" id="CHEBI:29105"/>
        <note>ligand shared between dimeric partners</note>
    </ligand>
</feature>
<dbReference type="NCBIfam" id="NF000768">
    <property type="entry name" value="PRK00051.1"/>
    <property type="match status" value="1"/>
</dbReference>
<evidence type="ECO:0000256" key="8">
    <source>
        <dbReference type="ARBA" id="ARBA00022605"/>
    </source>
</evidence>
<evidence type="ECO:0000313" key="13">
    <source>
        <dbReference type="EMBL" id="RII01106.1"/>
    </source>
</evidence>
<gene>
    <name evidence="11" type="primary">hisI</name>
    <name evidence="13" type="ORF">B9J77_00805</name>
</gene>
<keyword evidence="10 11" id="KW-0368">Histidine biosynthesis</keyword>
<name>A0A399G073_UNCN2</name>
<dbReference type="Proteomes" id="UP000266287">
    <property type="component" value="Unassembled WGS sequence"/>
</dbReference>
<dbReference type="AlphaFoldDB" id="A0A399G073"/>
<evidence type="ECO:0000256" key="6">
    <source>
        <dbReference type="ARBA" id="ARBA00008299"/>
    </source>
</evidence>
<evidence type="ECO:0000259" key="12">
    <source>
        <dbReference type="Pfam" id="PF01502"/>
    </source>
</evidence>
<keyword evidence="11" id="KW-0862">Zinc</keyword>
<feature type="binding site" evidence="11">
    <location>
        <position position="81"/>
    </location>
    <ligand>
        <name>Mg(2+)</name>
        <dbReference type="ChEBI" id="CHEBI:18420"/>
    </ligand>
</feature>
<dbReference type="InterPro" id="IPR026660">
    <property type="entry name" value="PRA-CH"/>
</dbReference>
<comment type="similarity">
    <text evidence="11">Belongs to the PRA-CH family.</text>
</comment>
<evidence type="ECO:0000256" key="1">
    <source>
        <dbReference type="ARBA" id="ARBA00000024"/>
    </source>
</evidence>
<comment type="similarity">
    <text evidence="6">In the N-terminal section; belongs to the PRA-CH family.</text>
</comment>
<proteinExistence type="inferred from homology"/>
<feature type="binding site" evidence="11">
    <location>
        <position position="101"/>
    </location>
    <ligand>
        <name>Zn(2+)</name>
        <dbReference type="ChEBI" id="CHEBI:29105"/>
        <note>ligand shared between dimeric partners</note>
    </ligand>
</feature>
<evidence type="ECO:0000256" key="4">
    <source>
        <dbReference type="ARBA" id="ARBA00005204"/>
    </source>
</evidence>
<evidence type="ECO:0000256" key="7">
    <source>
        <dbReference type="ARBA" id="ARBA00022490"/>
    </source>
</evidence>
<sequence>MNQFLKELRFNEKGLIPAIIQEAGTNEVLMLAYMNERAITETIVTGRTHFWSRSREKLWKKGETSGCEQIVQEILFDCDEDALLIRVHQRKFACHTGYKSCFYRKINGKKGEIVIVGRKFVEGRK</sequence>
<dbReference type="PANTHER" id="PTHR42945:SF1">
    <property type="entry name" value="HISTIDINE BIOSYNTHESIS BIFUNCTIONAL PROTEIN HIS7"/>
    <property type="match status" value="1"/>
</dbReference>
<dbReference type="Pfam" id="PF01502">
    <property type="entry name" value="PRA-CH"/>
    <property type="match status" value="1"/>
</dbReference>
<comment type="similarity">
    <text evidence="5">In the C-terminal section; belongs to the PRA-PH family.</text>
</comment>
<feature type="binding site" evidence="11">
    <location>
        <position position="78"/>
    </location>
    <ligand>
        <name>Zn(2+)</name>
        <dbReference type="ChEBI" id="CHEBI:29105"/>
        <note>ligand shared between dimeric partners</note>
    </ligand>
</feature>
<comment type="catalytic activity">
    <reaction evidence="2">
        <text>1-(5-phospho-beta-D-ribosyl)-ATP + H2O = 1-(5-phospho-beta-D-ribosyl)-5'-AMP + diphosphate + H(+)</text>
        <dbReference type="Rhea" id="RHEA:22828"/>
        <dbReference type="ChEBI" id="CHEBI:15377"/>
        <dbReference type="ChEBI" id="CHEBI:15378"/>
        <dbReference type="ChEBI" id="CHEBI:33019"/>
        <dbReference type="ChEBI" id="CHEBI:59457"/>
        <dbReference type="ChEBI" id="CHEBI:73183"/>
        <dbReference type="EC" id="3.6.1.31"/>
    </reaction>
</comment>
<evidence type="ECO:0000256" key="10">
    <source>
        <dbReference type="ARBA" id="ARBA00023102"/>
    </source>
</evidence>
<dbReference type="GO" id="GO:0004636">
    <property type="term" value="F:phosphoribosyl-ATP diphosphatase activity"/>
    <property type="evidence" value="ECO:0007669"/>
    <property type="project" value="UniProtKB-EC"/>
</dbReference>
<dbReference type="GO" id="GO:0000287">
    <property type="term" value="F:magnesium ion binding"/>
    <property type="evidence" value="ECO:0007669"/>
    <property type="project" value="UniProtKB-UniRule"/>
</dbReference>
<organism evidence="13 14">
    <name type="scientific">candidate division NPL-UPA2 bacterium Unc8</name>
    <dbReference type="NCBI Taxonomy" id="1980939"/>
    <lineage>
        <taxon>Bacteria</taxon>
    </lineage>
</organism>
<evidence type="ECO:0000256" key="2">
    <source>
        <dbReference type="ARBA" id="ARBA00001460"/>
    </source>
</evidence>
<evidence type="ECO:0000256" key="3">
    <source>
        <dbReference type="ARBA" id="ARBA00005169"/>
    </source>
</evidence>
<comment type="subunit">
    <text evidence="11">Homodimer.</text>
</comment>
<dbReference type="FunFam" id="3.10.20.810:FF:000001">
    <property type="entry name" value="Histidine biosynthesis bifunctional protein HisIE"/>
    <property type="match status" value="1"/>
</dbReference>
<keyword evidence="11" id="KW-0479">Metal-binding</keyword>
<dbReference type="SUPFAM" id="SSF141734">
    <property type="entry name" value="HisI-like"/>
    <property type="match status" value="1"/>
</dbReference>
<comment type="caution">
    <text evidence="13">The sequence shown here is derived from an EMBL/GenBank/DDBJ whole genome shotgun (WGS) entry which is preliminary data.</text>
</comment>
<comment type="cofactor">
    <cofactor evidence="11">
        <name>Mg(2+)</name>
        <dbReference type="ChEBI" id="CHEBI:18420"/>
    </cofactor>
    <text evidence="11">Binds 1 Mg(2+) ion per subunit.</text>
</comment>
<dbReference type="Gene3D" id="3.10.20.810">
    <property type="entry name" value="Phosphoribosyl-AMP cyclohydrolase"/>
    <property type="match status" value="1"/>
</dbReference>
<evidence type="ECO:0000313" key="14">
    <source>
        <dbReference type="Proteomes" id="UP000266287"/>
    </source>
</evidence>
<keyword evidence="8 11" id="KW-0028">Amino-acid biosynthesis</keyword>
<dbReference type="HAMAP" id="MF_01021">
    <property type="entry name" value="HisI"/>
    <property type="match status" value="1"/>
</dbReference>
<comment type="pathway">
    <text evidence="4">Amino-acid biosynthesis; L-histidine biosynthesis; L-histidine from 5-phospho-alpha-D-ribose 1-diphosphate: step 2/9.</text>
</comment>
<protein>
    <recommendedName>
        <fullName evidence="11">Phosphoribosyl-AMP cyclohydrolase</fullName>
        <shortName evidence="11">PRA-CH</shortName>
        <ecNumber evidence="11">3.5.4.19</ecNumber>
    </recommendedName>
</protein>
<keyword evidence="9 11" id="KW-0378">Hydrolase</keyword>
<evidence type="ECO:0000256" key="5">
    <source>
        <dbReference type="ARBA" id="ARBA00007731"/>
    </source>
</evidence>
<comment type="catalytic activity">
    <reaction evidence="1 11">
        <text>1-(5-phospho-beta-D-ribosyl)-5'-AMP + H2O = 1-(5-phospho-beta-D-ribosyl)-5-[(5-phospho-beta-D-ribosylamino)methylideneamino]imidazole-4-carboxamide</text>
        <dbReference type="Rhea" id="RHEA:20049"/>
        <dbReference type="ChEBI" id="CHEBI:15377"/>
        <dbReference type="ChEBI" id="CHEBI:58435"/>
        <dbReference type="ChEBI" id="CHEBI:59457"/>
        <dbReference type="EC" id="3.5.4.19"/>
    </reaction>
</comment>
<dbReference type="EC" id="3.5.4.19" evidence="11"/>
<accession>A0A399G073</accession>
<dbReference type="GO" id="GO:0000105">
    <property type="term" value="P:L-histidine biosynthetic process"/>
    <property type="evidence" value="ECO:0007669"/>
    <property type="project" value="UniProtKB-UniRule"/>
</dbReference>
<dbReference type="GO" id="GO:0008270">
    <property type="term" value="F:zinc ion binding"/>
    <property type="evidence" value="ECO:0007669"/>
    <property type="project" value="UniProtKB-UniRule"/>
</dbReference>
<dbReference type="InterPro" id="IPR002496">
    <property type="entry name" value="PRib_AMP_CycHydrolase_dom"/>
</dbReference>
<dbReference type="GO" id="GO:0005737">
    <property type="term" value="C:cytoplasm"/>
    <property type="evidence" value="ECO:0007669"/>
    <property type="project" value="UniProtKB-SubCell"/>
</dbReference>
<comment type="cofactor">
    <cofactor evidence="11">
        <name>Zn(2+)</name>
        <dbReference type="ChEBI" id="CHEBI:29105"/>
    </cofactor>
    <text evidence="11">Binds 1 zinc ion per subunit.</text>
</comment>